<gene>
    <name evidence="3" type="ORF">H4Q32_003871</name>
</gene>
<comment type="caution">
    <text evidence="3">The sequence shown here is derived from an EMBL/GenBank/DDBJ whole genome shotgun (WGS) entry which is preliminary data.</text>
</comment>
<evidence type="ECO:0000313" key="4">
    <source>
        <dbReference type="Proteomes" id="UP000830375"/>
    </source>
</evidence>
<protein>
    <submittedName>
        <fullName evidence="3">Gag polyprotein</fullName>
    </submittedName>
</protein>
<keyword evidence="1" id="KW-0175">Coiled coil</keyword>
<feature type="compositionally biased region" description="Polar residues" evidence="2">
    <location>
        <begin position="1"/>
        <end position="10"/>
    </location>
</feature>
<dbReference type="EMBL" id="JACTAM010000002">
    <property type="protein sequence ID" value="KAI2667402.1"/>
    <property type="molecule type" value="Genomic_DNA"/>
</dbReference>
<proteinExistence type="predicted"/>
<feature type="coiled-coil region" evidence="1">
    <location>
        <begin position="104"/>
        <end position="143"/>
    </location>
</feature>
<evidence type="ECO:0000256" key="2">
    <source>
        <dbReference type="SAM" id="MobiDB-lite"/>
    </source>
</evidence>
<reference evidence="3 4" key="1">
    <citation type="submission" date="2022-01" db="EMBL/GenBank/DDBJ databases">
        <title>A high-quality chromosome-level genome assembly of rohu carp, Labeo rohita.</title>
        <authorList>
            <person name="Arick M.A. II"/>
            <person name="Hsu C.-Y."/>
            <person name="Magbanua Z."/>
            <person name="Pechanova O."/>
            <person name="Grover C."/>
            <person name="Miller E."/>
            <person name="Thrash A."/>
            <person name="Ezzel L."/>
            <person name="Alam S."/>
            <person name="Benzie J."/>
            <person name="Hamilton M."/>
            <person name="Karsi A."/>
            <person name="Lawrence M.L."/>
            <person name="Peterson D.G."/>
        </authorList>
    </citation>
    <scope>NUCLEOTIDE SEQUENCE [LARGE SCALE GENOMIC DNA]</scope>
    <source>
        <strain evidence="4">BAU-BD-2019</strain>
        <tissue evidence="3">Blood</tissue>
    </source>
</reference>
<evidence type="ECO:0000313" key="3">
    <source>
        <dbReference type="EMBL" id="KAI2667402.1"/>
    </source>
</evidence>
<feature type="compositionally biased region" description="Polar residues" evidence="2">
    <location>
        <begin position="520"/>
        <end position="535"/>
    </location>
</feature>
<dbReference type="Proteomes" id="UP000830375">
    <property type="component" value="Unassembled WGS sequence"/>
</dbReference>
<feature type="region of interest" description="Disordered" evidence="2">
    <location>
        <begin position="516"/>
        <end position="535"/>
    </location>
</feature>
<accession>A0ABQ8MX34</accession>
<sequence>MAESPQNNCYGSALRPTTERHGTEPPNVTIDQMLDNLNVYLDKRLGLRKCHDDMCQRYSIKHSESGQWALSDIKRAYGKTQRLWTNTKKDGLSVVLVKQILQHLQKCETDKQQHETKAEKAKVRALAEELQIVKEDKERLLHENDKLLSLLSKRLESKSSSSSVDSDDESSINTCVQATRNTKVRLAPVIVKNRWTEVEIDSEKEYMENGERQTRTVKKLVKKYVPYRTYQPATPEQVDKWSKELPDVYKQPRRVWQFLQRLQKIYNLHPLDGVMIVNVNLRDNDQKRLTESVERKIGESQENIEDGWEAVQTFLFELKPVEVNWAKITSCMQKTGESVAEFEERFRQTWMEHAGVNNNSEDLKDTSMPLKATFVNGLKPEISEALKIKYDDWDSTATTFIQIVEWSAKIERAQDVKLRALQSKTLYNNRTTGYEKAAGKLKNLSLQHQLATSHPKAYGLHVYVNKTSEDTIEKGKAYTETSTTEAKDDVLEGSAAKQAVKERGPHTAALRQLKLHRQQDSQPMSSENPTSDSLVQTDERLSLAVHNAKNHVLTPPKRDHGVPAFQRMCKDIQRFDCTALSI</sequence>
<name>A0ABQ8MX34_LABRO</name>
<feature type="region of interest" description="Disordered" evidence="2">
    <location>
        <begin position="1"/>
        <end position="27"/>
    </location>
</feature>
<keyword evidence="4" id="KW-1185">Reference proteome</keyword>
<organism evidence="3 4">
    <name type="scientific">Labeo rohita</name>
    <name type="common">Indian major carp</name>
    <name type="synonym">Cyprinus rohita</name>
    <dbReference type="NCBI Taxonomy" id="84645"/>
    <lineage>
        <taxon>Eukaryota</taxon>
        <taxon>Metazoa</taxon>
        <taxon>Chordata</taxon>
        <taxon>Craniata</taxon>
        <taxon>Vertebrata</taxon>
        <taxon>Euteleostomi</taxon>
        <taxon>Actinopterygii</taxon>
        <taxon>Neopterygii</taxon>
        <taxon>Teleostei</taxon>
        <taxon>Ostariophysi</taxon>
        <taxon>Cypriniformes</taxon>
        <taxon>Cyprinidae</taxon>
        <taxon>Labeoninae</taxon>
        <taxon>Labeonini</taxon>
        <taxon>Labeo</taxon>
    </lineage>
</organism>
<evidence type="ECO:0000256" key="1">
    <source>
        <dbReference type="SAM" id="Coils"/>
    </source>
</evidence>